<dbReference type="Proteomes" id="UP000193317">
    <property type="component" value="Unassembled WGS sequence"/>
</dbReference>
<accession>A0A1X2DI59</accession>
<dbReference type="EMBL" id="LQPW01000178">
    <property type="protein sequence ID" value="ORW87808.1"/>
    <property type="molecule type" value="Genomic_DNA"/>
</dbReference>
<dbReference type="RefSeq" id="WP_085674549.1">
    <property type="nucleotide sequence ID" value="NZ_JACKRU010000394.1"/>
</dbReference>
<comment type="caution">
    <text evidence="1">The sequence shown here is derived from an EMBL/GenBank/DDBJ whole genome shotgun (WGS) entry which is preliminary data.</text>
</comment>
<protein>
    <submittedName>
        <fullName evidence="1">Uncharacterized protein</fullName>
    </submittedName>
</protein>
<organism evidence="1 2">
    <name type="scientific">Mycobacterium szulgai</name>
    <dbReference type="NCBI Taxonomy" id="1787"/>
    <lineage>
        <taxon>Bacteria</taxon>
        <taxon>Bacillati</taxon>
        <taxon>Actinomycetota</taxon>
        <taxon>Actinomycetes</taxon>
        <taxon>Mycobacteriales</taxon>
        <taxon>Mycobacteriaceae</taxon>
        <taxon>Mycobacterium</taxon>
    </lineage>
</organism>
<gene>
    <name evidence="1" type="ORF">AWC27_15725</name>
</gene>
<proteinExistence type="predicted"/>
<sequence>MFCQIRTISFDAAAAVAAGGAEDRCTDCIKKLLDVPDGFGENSFHWLGVTIDFDRWSAGSGGYSFLTSALPLDREHLRL</sequence>
<reference evidence="1 2" key="1">
    <citation type="submission" date="2016-01" db="EMBL/GenBank/DDBJ databases">
        <title>The new phylogeny of the genus Mycobacterium.</title>
        <authorList>
            <person name="Tarcisio F."/>
            <person name="Conor M."/>
            <person name="Antonella G."/>
            <person name="Elisabetta G."/>
            <person name="Giulia F.S."/>
            <person name="Sara T."/>
            <person name="Anna F."/>
            <person name="Clotilde B."/>
            <person name="Roberto B."/>
            <person name="Veronica D.S."/>
            <person name="Fabio R."/>
            <person name="Monica P."/>
            <person name="Olivier J."/>
            <person name="Enrico T."/>
            <person name="Nicola S."/>
        </authorList>
    </citation>
    <scope>NUCLEOTIDE SEQUENCE [LARGE SCALE GENOMIC DNA]</scope>
    <source>
        <strain evidence="1 2">DSM 44166</strain>
    </source>
</reference>
<name>A0A1X2DI59_MYCSZ</name>
<dbReference type="AlphaFoldDB" id="A0A1X2DI59"/>
<evidence type="ECO:0000313" key="2">
    <source>
        <dbReference type="Proteomes" id="UP000193317"/>
    </source>
</evidence>
<keyword evidence="2" id="KW-1185">Reference proteome</keyword>
<evidence type="ECO:0000313" key="1">
    <source>
        <dbReference type="EMBL" id="ORW87808.1"/>
    </source>
</evidence>